<evidence type="ECO:0000256" key="8">
    <source>
        <dbReference type="SAM" id="Phobius"/>
    </source>
</evidence>
<reference evidence="10 11" key="1">
    <citation type="submission" date="2016-07" db="EMBL/GenBank/DDBJ databases">
        <title>Pervasive Adenine N6-methylation of Active Genes in Fungi.</title>
        <authorList>
            <consortium name="DOE Joint Genome Institute"/>
            <person name="Mondo S.J."/>
            <person name="Dannebaum R.O."/>
            <person name="Kuo R.C."/>
            <person name="Labutti K."/>
            <person name="Haridas S."/>
            <person name="Kuo A."/>
            <person name="Salamov A."/>
            <person name="Ahrendt S.R."/>
            <person name="Lipzen A."/>
            <person name="Sullivan W."/>
            <person name="Andreopoulos W.B."/>
            <person name="Clum A."/>
            <person name="Lindquist E."/>
            <person name="Daum C."/>
            <person name="Ramamoorthy G.K."/>
            <person name="Gryganskyi A."/>
            <person name="Culley D."/>
            <person name="Magnuson J.K."/>
            <person name="James T.Y."/>
            <person name="O'Malley M.A."/>
            <person name="Stajich J.E."/>
            <person name="Spatafora J.W."/>
            <person name="Visel A."/>
            <person name="Grigoriev I.V."/>
        </authorList>
    </citation>
    <scope>NUCLEOTIDE SEQUENCE [LARGE SCALE GENOMIC DNA]</scope>
    <source>
        <strain evidence="10 11">PL171</strain>
    </source>
</reference>
<organism evidence="10 11">
    <name type="scientific">Catenaria anguillulae PL171</name>
    <dbReference type="NCBI Taxonomy" id="765915"/>
    <lineage>
        <taxon>Eukaryota</taxon>
        <taxon>Fungi</taxon>
        <taxon>Fungi incertae sedis</taxon>
        <taxon>Blastocladiomycota</taxon>
        <taxon>Blastocladiomycetes</taxon>
        <taxon>Blastocladiales</taxon>
        <taxon>Catenariaceae</taxon>
        <taxon>Catenaria</taxon>
    </lineage>
</organism>
<dbReference type="OrthoDB" id="537032at2759"/>
<evidence type="ECO:0000256" key="4">
    <source>
        <dbReference type="ARBA" id="ARBA00022989"/>
    </source>
</evidence>
<dbReference type="InterPro" id="IPR016439">
    <property type="entry name" value="Lag1/Lac1-like"/>
</dbReference>
<evidence type="ECO:0000256" key="7">
    <source>
        <dbReference type="SAM" id="MobiDB-lite"/>
    </source>
</evidence>
<feature type="compositionally biased region" description="Acidic residues" evidence="7">
    <location>
        <begin position="350"/>
        <end position="364"/>
    </location>
</feature>
<sequence>MSVITANSNAKAPPPPTKRATSSPASDWRPHPLMALYRDNQVLVPAVILSLACLSALLSPTLPALLPLAHLVMPYRHATSPSASGLYAKGPADLAFILGGVLFWTLARALTIDYLLKPLGKRLGCRRSLIDRFGEQGWLVIYYSLSFSIGLSFARAAPYWRNTMHFWTNYPHAHLAGDFKVYYLAQLAFWIQQLLVIHIEKPRKDYVQMLVHHIVTCALIVGSYVSNFTRMGTAVLVTMDVGDIFLSSAKCFNYVNWRTICDATFVVFVGVWLYSRHYIYYFLIRSVYVEAPKYLEWRWAPSEGRFVSDAMWYFFLALLGVLQVLLIIWLYMILRVIAKVVKGSSAEDTRSDDEDEVDVDEDDQQQQQQQEDDGPKKVSGVHKSSPKSGPARKRRA</sequence>
<dbReference type="STRING" id="765915.A0A1Y2H5A0"/>
<dbReference type="InterPro" id="IPR006634">
    <property type="entry name" value="TLC-dom"/>
</dbReference>
<dbReference type="SMART" id="SM00724">
    <property type="entry name" value="TLC"/>
    <property type="match status" value="1"/>
</dbReference>
<keyword evidence="3 6" id="KW-0812">Transmembrane</keyword>
<evidence type="ECO:0000256" key="1">
    <source>
        <dbReference type="ARBA" id="ARBA00004141"/>
    </source>
</evidence>
<feature type="transmembrane region" description="Helical" evidence="8">
    <location>
        <begin position="206"/>
        <end position="225"/>
    </location>
</feature>
<comment type="subcellular location">
    <subcellularLocation>
        <location evidence="1">Membrane</location>
        <topology evidence="1">Multi-pass membrane protein</topology>
    </subcellularLocation>
</comment>
<dbReference type="AlphaFoldDB" id="A0A1Y2H5A0"/>
<dbReference type="Proteomes" id="UP000193411">
    <property type="component" value="Unassembled WGS sequence"/>
</dbReference>
<feature type="transmembrane region" description="Helical" evidence="8">
    <location>
        <begin position="137"/>
        <end position="161"/>
    </location>
</feature>
<feature type="domain" description="TLC" evidence="9">
    <location>
        <begin position="131"/>
        <end position="342"/>
    </location>
</feature>
<evidence type="ECO:0000256" key="2">
    <source>
        <dbReference type="ARBA" id="ARBA00009808"/>
    </source>
</evidence>
<dbReference type="GO" id="GO:0046513">
    <property type="term" value="P:ceramide biosynthetic process"/>
    <property type="evidence" value="ECO:0007669"/>
    <property type="project" value="InterPro"/>
</dbReference>
<accession>A0A1Y2H5A0</accession>
<dbReference type="Pfam" id="PF03798">
    <property type="entry name" value="TRAM_LAG1_CLN8"/>
    <property type="match status" value="1"/>
</dbReference>
<gene>
    <name evidence="10" type="ORF">BCR44DRAFT_1447981</name>
</gene>
<feature type="transmembrane region" description="Helical" evidence="8">
    <location>
        <begin position="311"/>
        <end position="334"/>
    </location>
</feature>
<comment type="similarity">
    <text evidence="2">Belongs to the sphingosine N-acyltransferase family.</text>
</comment>
<comment type="caution">
    <text evidence="10">The sequence shown here is derived from an EMBL/GenBank/DDBJ whole genome shotgun (WGS) entry which is preliminary data.</text>
</comment>
<keyword evidence="5 6" id="KW-0472">Membrane</keyword>
<dbReference type="PROSITE" id="PS50922">
    <property type="entry name" value="TLC"/>
    <property type="match status" value="1"/>
</dbReference>
<protein>
    <submittedName>
        <fullName evidence="10">TLC domain-domain-containing protein</fullName>
    </submittedName>
</protein>
<keyword evidence="11" id="KW-1185">Reference proteome</keyword>
<evidence type="ECO:0000256" key="6">
    <source>
        <dbReference type="PROSITE-ProRule" id="PRU00205"/>
    </source>
</evidence>
<evidence type="ECO:0000256" key="5">
    <source>
        <dbReference type="ARBA" id="ARBA00023136"/>
    </source>
</evidence>
<dbReference type="GO" id="GO:0016020">
    <property type="term" value="C:membrane"/>
    <property type="evidence" value="ECO:0007669"/>
    <property type="project" value="UniProtKB-SubCell"/>
</dbReference>
<dbReference type="PANTHER" id="PTHR12560:SF0">
    <property type="entry name" value="LD18904P"/>
    <property type="match status" value="1"/>
</dbReference>
<evidence type="ECO:0000256" key="3">
    <source>
        <dbReference type="ARBA" id="ARBA00022692"/>
    </source>
</evidence>
<feature type="transmembrane region" description="Helical" evidence="8">
    <location>
        <begin position="94"/>
        <end position="116"/>
    </location>
</feature>
<evidence type="ECO:0000313" key="10">
    <source>
        <dbReference type="EMBL" id="ORZ29747.1"/>
    </source>
</evidence>
<feature type="region of interest" description="Disordered" evidence="7">
    <location>
        <begin position="1"/>
        <end position="26"/>
    </location>
</feature>
<feature type="region of interest" description="Disordered" evidence="7">
    <location>
        <begin position="346"/>
        <end position="396"/>
    </location>
</feature>
<keyword evidence="4 8" id="KW-1133">Transmembrane helix</keyword>
<dbReference type="PANTHER" id="PTHR12560">
    <property type="entry name" value="LONGEVITY ASSURANCE FACTOR 1 LAG1"/>
    <property type="match status" value="1"/>
</dbReference>
<dbReference type="GO" id="GO:0050291">
    <property type="term" value="F:sphingosine N-acyltransferase activity"/>
    <property type="evidence" value="ECO:0007669"/>
    <property type="project" value="InterPro"/>
</dbReference>
<name>A0A1Y2H5A0_9FUNG</name>
<dbReference type="EMBL" id="MCFL01000131">
    <property type="protein sequence ID" value="ORZ29747.1"/>
    <property type="molecule type" value="Genomic_DNA"/>
</dbReference>
<evidence type="ECO:0000259" key="9">
    <source>
        <dbReference type="PROSITE" id="PS50922"/>
    </source>
</evidence>
<feature type="transmembrane region" description="Helical" evidence="8">
    <location>
        <begin position="42"/>
        <end position="66"/>
    </location>
</feature>
<feature type="transmembrane region" description="Helical" evidence="8">
    <location>
        <begin position="264"/>
        <end position="284"/>
    </location>
</feature>
<proteinExistence type="inferred from homology"/>
<evidence type="ECO:0000313" key="11">
    <source>
        <dbReference type="Proteomes" id="UP000193411"/>
    </source>
</evidence>